<dbReference type="PANTHER" id="PTHR43596">
    <property type="entry name" value="ADP,ATP CARRIER PROTEIN"/>
    <property type="match status" value="1"/>
</dbReference>
<feature type="transmembrane region" description="Helical" evidence="4">
    <location>
        <begin position="319"/>
        <end position="341"/>
    </location>
</feature>
<reference evidence="5 6" key="1">
    <citation type="journal article" date="2016" name="Int. J. Syst. Evol. Microbiol.">
        <title>Lysobacter erysipheiresistens sp. nov., an antagonist of powdery mildew, isolated from tobacco-cultivated soil.</title>
        <authorList>
            <person name="Xie B."/>
            <person name="Li T."/>
            <person name="Lin X."/>
            <person name="Wang C.J."/>
            <person name="Chen Y.J."/>
            <person name="Liu W.J."/>
            <person name="Zhao Z.W."/>
        </authorList>
    </citation>
    <scope>NUCLEOTIDE SEQUENCE [LARGE SCALE GENOMIC DNA]</scope>
    <source>
        <strain evidence="5 6">RS-LYSO-3</strain>
    </source>
</reference>
<dbReference type="Proteomes" id="UP001355056">
    <property type="component" value="Unassembled WGS sequence"/>
</dbReference>
<feature type="transmembrane region" description="Helical" evidence="4">
    <location>
        <begin position="21"/>
        <end position="40"/>
    </location>
</feature>
<evidence type="ECO:0000256" key="4">
    <source>
        <dbReference type="SAM" id="Phobius"/>
    </source>
</evidence>
<keyword evidence="6" id="KW-1185">Reference proteome</keyword>
<feature type="transmembrane region" description="Helical" evidence="4">
    <location>
        <begin position="168"/>
        <end position="190"/>
    </location>
</feature>
<evidence type="ECO:0000256" key="1">
    <source>
        <dbReference type="ARBA" id="ARBA00022692"/>
    </source>
</evidence>
<keyword evidence="3 4" id="KW-0472">Membrane</keyword>
<dbReference type="Gene3D" id="1.20.1250.20">
    <property type="entry name" value="MFS general substrate transporter like domains"/>
    <property type="match status" value="1"/>
</dbReference>
<feature type="transmembrane region" description="Helical" evidence="4">
    <location>
        <begin position="292"/>
        <end position="312"/>
    </location>
</feature>
<feature type="transmembrane region" description="Helical" evidence="4">
    <location>
        <begin position="106"/>
        <end position="125"/>
    </location>
</feature>
<dbReference type="RefSeq" id="WP_332618127.1">
    <property type="nucleotide sequence ID" value="NZ_JAXGFP010000007.1"/>
</dbReference>
<comment type="caution">
    <text evidence="5">The sequence shown here is derived from an EMBL/GenBank/DDBJ whole genome shotgun (WGS) entry which is preliminary data.</text>
</comment>
<organism evidence="5 6">
    <name type="scientific">Novilysobacter erysipheiresistens</name>
    <dbReference type="NCBI Taxonomy" id="1749332"/>
    <lineage>
        <taxon>Bacteria</taxon>
        <taxon>Pseudomonadati</taxon>
        <taxon>Pseudomonadota</taxon>
        <taxon>Gammaproteobacteria</taxon>
        <taxon>Lysobacterales</taxon>
        <taxon>Lysobacteraceae</taxon>
        <taxon>Novilysobacter</taxon>
    </lineage>
</organism>
<feature type="transmembrane region" description="Helical" evidence="4">
    <location>
        <begin position="75"/>
        <end position="94"/>
    </location>
</feature>
<dbReference type="PANTHER" id="PTHR43596:SF1">
    <property type="entry name" value="ADP,ATP CARRIER PROTEIN"/>
    <property type="match status" value="1"/>
</dbReference>
<keyword evidence="1 4" id="KW-0812">Transmembrane</keyword>
<evidence type="ECO:0000256" key="2">
    <source>
        <dbReference type="ARBA" id="ARBA00022989"/>
    </source>
</evidence>
<feature type="transmembrane region" description="Helical" evidence="4">
    <location>
        <begin position="253"/>
        <end position="272"/>
    </location>
</feature>
<keyword evidence="2 4" id="KW-1133">Transmembrane helix</keyword>
<feature type="transmembrane region" description="Helical" evidence="4">
    <location>
        <begin position="404"/>
        <end position="429"/>
    </location>
</feature>
<dbReference type="InterPro" id="IPR036259">
    <property type="entry name" value="MFS_trans_sf"/>
</dbReference>
<dbReference type="CDD" id="cd06174">
    <property type="entry name" value="MFS"/>
    <property type="match status" value="1"/>
</dbReference>
<feature type="transmembrane region" description="Helical" evidence="4">
    <location>
        <begin position="137"/>
        <end position="156"/>
    </location>
</feature>
<name>A0ABU7Z1L9_9GAMM</name>
<dbReference type="EMBL" id="JAXGFP010000007">
    <property type="protein sequence ID" value="MEG3185039.1"/>
    <property type="molecule type" value="Genomic_DNA"/>
</dbReference>
<gene>
    <name evidence="5" type="ORF">SNE34_13580</name>
</gene>
<proteinExistence type="predicted"/>
<dbReference type="Pfam" id="PF07690">
    <property type="entry name" value="MFS_1"/>
    <property type="match status" value="1"/>
</dbReference>
<evidence type="ECO:0000256" key="3">
    <source>
        <dbReference type="ARBA" id="ARBA00023136"/>
    </source>
</evidence>
<protein>
    <submittedName>
        <fullName evidence="5">MFS transporter</fullName>
    </submittedName>
</protein>
<feature type="transmembrane region" description="Helical" evidence="4">
    <location>
        <begin position="196"/>
        <end position="217"/>
    </location>
</feature>
<accession>A0ABU7Z1L9</accession>
<sequence>MTPTRPVNRVRAFRKALAESPPLWWSLLYFFSLLCGYYVLRPVRDAMGASGDVAAVFPRWLVGWSSRLGIALDEYSLQLLFSVTFVVMVLLQPLYGALVSRFPRRVFLPLVYLLLIGSLVGFHWLFETGVSGRGAMFFVWVAVFNMFAVTVFWSFMADVFDNEHAKKIYGYIGAGGTLGALVGPGITRLLVEPLGVANLLLVSAGLMAVCLLCILKLRPWAMRRERRHGDASGEEAMGGSVWAGVRLVWQRPLLRALAALLFFGVGVGTLLYNEQAAIVREFYPGTEAATRYYAMIDWAVNGVTLLIQLLLTRWLLRRYGVAPVLLGPAIAILLGYCLLTASPLPMLVAIVQVVTRAGEFSLAKPGRETLYTRVDRESRYKAKAVIDTVIYRGADLTFVWLHKAVALLGSTMVFATGIAAAAAMTAAAWSVVRSQCELPDDPTDPRPSR</sequence>
<evidence type="ECO:0000313" key="6">
    <source>
        <dbReference type="Proteomes" id="UP001355056"/>
    </source>
</evidence>
<evidence type="ECO:0000313" key="5">
    <source>
        <dbReference type="EMBL" id="MEG3185039.1"/>
    </source>
</evidence>
<dbReference type="SUPFAM" id="SSF103473">
    <property type="entry name" value="MFS general substrate transporter"/>
    <property type="match status" value="1"/>
</dbReference>
<dbReference type="InterPro" id="IPR011701">
    <property type="entry name" value="MFS"/>
</dbReference>